<keyword evidence="1" id="KW-0472">Membrane</keyword>
<evidence type="ECO:0000313" key="3">
    <source>
        <dbReference type="Proteomes" id="UP001458880"/>
    </source>
</evidence>
<proteinExistence type="predicted"/>
<evidence type="ECO:0000313" key="2">
    <source>
        <dbReference type="EMBL" id="KAK9685968.1"/>
    </source>
</evidence>
<keyword evidence="1" id="KW-1133">Transmembrane helix</keyword>
<protein>
    <recommendedName>
        <fullName evidence="4">Fibronectin type-III domain-containing protein</fullName>
    </recommendedName>
</protein>
<dbReference type="EMBL" id="JASPKY010000736">
    <property type="protein sequence ID" value="KAK9685968.1"/>
    <property type="molecule type" value="Genomic_DNA"/>
</dbReference>
<evidence type="ECO:0008006" key="4">
    <source>
        <dbReference type="Google" id="ProtNLM"/>
    </source>
</evidence>
<sequence>MPRIERCEKISKIVAYSSIILLSIAILAVTILSVLPHLTNKCIEFPYPPSPISFTHYGNGTGEVSWNVYPTDGHYTNVHFW</sequence>
<dbReference type="AlphaFoldDB" id="A0AAW1I9D1"/>
<evidence type="ECO:0000256" key="1">
    <source>
        <dbReference type="SAM" id="Phobius"/>
    </source>
</evidence>
<feature type="transmembrane region" description="Helical" evidence="1">
    <location>
        <begin position="13"/>
        <end position="35"/>
    </location>
</feature>
<organism evidence="2 3">
    <name type="scientific">Popillia japonica</name>
    <name type="common">Japanese beetle</name>
    <dbReference type="NCBI Taxonomy" id="7064"/>
    <lineage>
        <taxon>Eukaryota</taxon>
        <taxon>Metazoa</taxon>
        <taxon>Ecdysozoa</taxon>
        <taxon>Arthropoda</taxon>
        <taxon>Hexapoda</taxon>
        <taxon>Insecta</taxon>
        <taxon>Pterygota</taxon>
        <taxon>Neoptera</taxon>
        <taxon>Endopterygota</taxon>
        <taxon>Coleoptera</taxon>
        <taxon>Polyphaga</taxon>
        <taxon>Scarabaeiformia</taxon>
        <taxon>Scarabaeidae</taxon>
        <taxon>Rutelinae</taxon>
        <taxon>Popillia</taxon>
    </lineage>
</organism>
<gene>
    <name evidence="2" type="ORF">QE152_g37539</name>
</gene>
<name>A0AAW1I9D1_POPJA</name>
<keyword evidence="1" id="KW-0812">Transmembrane</keyword>
<accession>A0AAW1I9D1</accession>
<dbReference type="Proteomes" id="UP001458880">
    <property type="component" value="Unassembled WGS sequence"/>
</dbReference>
<comment type="caution">
    <text evidence="2">The sequence shown here is derived from an EMBL/GenBank/DDBJ whole genome shotgun (WGS) entry which is preliminary data.</text>
</comment>
<keyword evidence="3" id="KW-1185">Reference proteome</keyword>
<reference evidence="2 3" key="1">
    <citation type="journal article" date="2024" name="BMC Genomics">
        <title>De novo assembly and annotation of Popillia japonica's genome with initial clues to its potential as an invasive pest.</title>
        <authorList>
            <person name="Cucini C."/>
            <person name="Boschi S."/>
            <person name="Funari R."/>
            <person name="Cardaioli E."/>
            <person name="Iannotti N."/>
            <person name="Marturano G."/>
            <person name="Paoli F."/>
            <person name="Bruttini M."/>
            <person name="Carapelli A."/>
            <person name="Frati F."/>
            <person name="Nardi F."/>
        </authorList>
    </citation>
    <scope>NUCLEOTIDE SEQUENCE [LARGE SCALE GENOMIC DNA]</scope>
    <source>
        <strain evidence="2">DMR45628</strain>
    </source>
</reference>